<feature type="domain" description="Helitron helicase-like" evidence="2">
    <location>
        <begin position="623"/>
        <end position="746"/>
    </location>
</feature>
<protein>
    <submittedName>
        <fullName evidence="4">Helitron helicase-like domain-containing protein</fullName>
    </submittedName>
</protein>
<dbReference type="PANTHER" id="PTHR45786">
    <property type="entry name" value="DNA BINDING PROTEIN-LIKE"/>
    <property type="match status" value="1"/>
</dbReference>
<sequence length="746" mass="86788">MEKPIVFSMAVLPIDQIWAKSIFFVCRLPFDFFERQPECVLNKEALETVAEFCSRKRIRNDTKGKAQHKQSVKVAKEKLANNEKAKEYMINKIKTIKTEDGCTDTVTDNMEVDENFSQDLKLMTNAEEIKAQNDAKETFAAFCKRLKISTKTSRNKYNAAIKSVKDKLVENERLKEYKRKKRLTESAKEKKERLQKVAESMQTLRDNETEEQRSQRLQKKSEAMQKVRDNETEEEKQERLKKDAEAKQIKRENETEEEKQQRLNDDKNEKAIKRTINRIEKQEKLKKERAERIKNANTKSSFIPQKAANFKNVKPFRLGKRDVICNGCGAKHFRTEKRQKDGTFTNCCQQGKVKMQVGVFDYPKLFKDLMTKKHENRDYSRVFDLEKRTINSSLSCAHMYAKNVKMAPGVPCLKIQGKVMHKMPKTYLPKGDNATFGGQNYVVDSGTATSSRIDACTKMNKRFSIDLMKDLDQTMRQVNVFAKSYTMLKDTVQKEKANQEAKGEKPRELRLVFKGTPNAARNYDKVEAENEIALVFTPGPDGEVPRDDIVIYDNENGKGVTEYLRSWDPRVEPLTYPLFYPIGKETTYEQQKRDPKNPKSGKLTEREYFNFKFQDRDEEKYGFNPFLYGGKLFLQYLCDAWARVENGRLQWYKSNQKQIRAASYLEVHEALNKKAQEFGKAPGTVKILPSTFYGGPRYLRELCSDAITMVDEYGKPTTMITMTVNPEDEDIINNLYEDQKAWERPD</sequence>
<dbReference type="InterPro" id="IPR025476">
    <property type="entry name" value="Helitron_helicase-like"/>
</dbReference>
<evidence type="ECO:0000259" key="2">
    <source>
        <dbReference type="Pfam" id="PF14214"/>
    </source>
</evidence>
<accession>A0A914QVQ7</accession>
<feature type="compositionally biased region" description="Basic and acidic residues" evidence="1">
    <location>
        <begin position="205"/>
        <end position="270"/>
    </location>
</feature>
<reference evidence="4" key="1">
    <citation type="submission" date="2022-11" db="UniProtKB">
        <authorList>
            <consortium name="WormBaseParasite"/>
        </authorList>
    </citation>
    <scope>IDENTIFICATION</scope>
</reference>
<dbReference type="Pfam" id="PF14214">
    <property type="entry name" value="Helitron_like_N"/>
    <property type="match status" value="1"/>
</dbReference>
<dbReference type="PANTHER" id="PTHR45786:SF74">
    <property type="entry name" value="ATP-DEPENDENT DNA HELICASE"/>
    <property type="match status" value="1"/>
</dbReference>
<feature type="region of interest" description="Disordered" evidence="1">
    <location>
        <begin position="184"/>
        <end position="270"/>
    </location>
</feature>
<evidence type="ECO:0000313" key="3">
    <source>
        <dbReference type="Proteomes" id="UP000887578"/>
    </source>
</evidence>
<name>A0A914QVQ7_9BILA</name>
<proteinExistence type="predicted"/>
<feature type="compositionally biased region" description="Basic and acidic residues" evidence="1">
    <location>
        <begin position="184"/>
        <end position="196"/>
    </location>
</feature>
<dbReference type="WBParaSite" id="PDA_v2.g8102.t1">
    <property type="protein sequence ID" value="PDA_v2.g8102.t1"/>
    <property type="gene ID" value="PDA_v2.g8102"/>
</dbReference>
<keyword evidence="3" id="KW-1185">Reference proteome</keyword>
<evidence type="ECO:0000313" key="4">
    <source>
        <dbReference type="WBParaSite" id="PDA_v2.g8102.t1"/>
    </source>
</evidence>
<organism evidence="3 4">
    <name type="scientific">Panagrolaimus davidi</name>
    <dbReference type="NCBI Taxonomy" id="227884"/>
    <lineage>
        <taxon>Eukaryota</taxon>
        <taxon>Metazoa</taxon>
        <taxon>Ecdysozoa</taxon>
        <taxon>Nematoda</taxon>
        <taxon>Chromadorea</taxon>
        <taxon>Rhabditida</taxon>
        <taxon>Tylenchina</taxon>
        <taxon>Panagrolaimomorpha</taxon>
        <taxon>Panagrolaimoidea</taxon>
        <taxon>Panagrolaimidae</taxon>
        <taxon>Panagrolaimus</taxon>
    </lineage>
</organism>
<evidence type="ECO:0000256" key="1">
    <source>
        <dbReference type="SAM" id="MobiDB-lite"/>
    </source>
</evidence>
<dbReference type="Proteomes" id="UP000887578">
    <property type="component" value="Unplaced"/>
</dbReference>
<dbReference type="AlphaFoldDB" id="A0A914QVQ7"/>